<evidence type="ECO:0000313" key="2">
    <source>
        <dbReference type="EMBL" id="KXK27321.1"/>
    </source>
</evidence>
<reference evidence="2 3" key="1">
    <citation type="submission" date="2015-02" db="EMBL/GenBank/DDBJ databases">
        <title>Improved understanding of the partial-nitritation anammox process through 23 genomes representing the majority of the microbial community.</title>
        <authorList>
            <person name="Speth D.R."/>
            <person name="In T Zandt M."/>
            <person name="Guerrero Cruz S."/>
            <person name="Jetten M.S."/>
            <person name="Dutilh B.E."/>
        </authorList>
    </citation>
    <scope>NUCLEOTIDE SEQUENCE [LARGE SCALE GENOMIC DNA]</scope>
    <source>
        <strain evidence="2">OLB20</strain>
    </source>
</reference>
<accession>A0A136M095</accession>
<gene>
    <name evidence="2" type="ORF">TR69_WS6001000196</name>
</gene>
<dbReference type="STRING" id="1617426.TR69_WS6001000196"/>
<organism evidence="2 3">
    <name type="scientific">candidate division WS6 bacterium OLB20</name>
    <dbReference type="NCBI Taxonomy" id="1617426"/>
    <lineage>
        <taxon>Bacteria</taxon>
        <taxon>Candidatus Dojkabacteria</taxon>
    </lineage>
</organism>
<sequence>MAGLLLDILFSPLIFVIIGYVLYQDIQKAVLLALFIITAIQLIKLVMRVFMLGLNALTLNIFGFVRNSLRIFSALVFIAIYWFIYILIFGSNFSL</sequence>
<keyword evidence="1" id="KW-1133">Transmembrane helix</keyword>
<feature type="transmembrane region" description="Helical" evidence="1">
    <location>
        <begin position="30"/>
        <end position="51"/>
    </location>
</feature>
<proteinExistence type="predicted"/>
<dbReference type="Proteomes" id="UP000070457">
    <property type="component" value="Unassembled WGS sequence"/>
</dbReference>
<keyword evidence="1" id="KW-0812">Transmembrane</keyword>
<dbReference type="AlphaFoldDB" id="A0A136M095"/>
<evidence type="ECO:0000256" key="1">
    <source>
        <dbReference type="SAM" id="Phobius"/>
    </source>
</evidence>
<comment type="caution">
    <text evidence="2">The sequence shown here is derived from an EMBL/GenBank/DDBJ whole genome shotgun (WGS) entry which is preliminary data.</text>
</comment>
<protein>
    <submittedName>
        <fullName evidence="2">Uncharacterized protein</fullName>
    </submittedName>
</protein>
<evidence type="ECO:0000313" key="3">
    <source>
        <dbReference type="Proteomes" id="UP000070457"/>
    </source>
</evidence>
<feature type="transmembrane region" description="Helical" evidence="1">
    <location>
        <begin position="71"/>
        <end position="90"/>
    </location>
</feature>
<keyword evidence="1" id="KW-0472">Membrane</keyword>
<dbReference type="EMBL" id="JYNZ01000002">
    <property type="protein sequence ID" value="KXK27321.1"/>
    <property type="molecule type" value="Genomic_DNA"/>
</dbReference>
<name>A0A136M095_9BACT</name>
<feature type="transmembrane region" description="Helical" evidence="1">
    <location>
        <begin position="6"/>
        <end position="23"/>
    </location>
</feature>